<dbReference type="EMBL" id="MU864505">
    <property type="protein sequence ID" value="KAK4184101.1"/>
    <property type="molecule type" value="Genomic_DNA"/>
</dbReference>
<keyword evidence="4" id="KW-1185">Reference proteome</keyword>
<reference evidence="3" key="2">
    <citation type="submission" date="2023-05" db="EMBL/GenBank/DDBJ databases">
        <authorList>
            <consortium name="Lawrence Berkeley National Laboratory"/>
            <person name="Steindorff A."/>
            <person name="Hensen N."/>
            <person name="Bonometti L."/>
            <person name="Westerberg I."/>
            <person name="Brannstrom I.O."/>
            <person name="Guillou S."/>
            <person name="Cros-Aarteil S."/>
            <person name="Calhoun S."/>
            <person name="Haridas S."/>
            <person name="Kuo A."/>
            <person name="Mondo S."/>
            <person name="Pangilinan J."/>
            <person name="Riley R."/>
            <person name="Labutti K."/>
            <person name="Andreopoulos B."/>
            <person name="Lipzen A."/>
            <person name="Chen C."/>
            <person name="Yanf M."/>
            <person name="Daum C."/>
            <person name="Ng V."/>
            <person name="Clum A."/>
            <person name="Ohm R."/>
            <person name="Martin F."/>
            <person name="Silar P."/>
            <person name="Natvig D."/>
            <person name="Lalanne C."/>
            <person name="Gautier V."/>
            <person name="Ament-Velasquez S.L."/>
            <person name="Kruys A."/>
            <person name="Hutchinson M.I."/>
            <person name="Powell A.J."/>
            <person name="Barry K."/>
            <person name="Miller A.N."/>
            <person name="Grigoriev I.V."/>
            <person name="Debuchy R."/>
            <person name="Gladieux P."/>
            <person name="Thoren M.H."/>
            <person name="Johannesson H."/>
        </authorList>
    </citation>
    <scope>NUCLEOTIDE SEQUENCE</scope>
    <source>
        <strain evidence="3">PSN309</strain>
    </source>
</reference>
<keyword evidence="2" id="KW-0808">Transferase</keyword>
<comment type="caution">
    <text evidence="3">The sequence shown here is derived from an EMBL/GenBank/DDBJ whole genome shotgun (WGS) entry which is preliminary data.</text>
</comment>
<evidence type="ECO:0000256" key="2">
    <source>
        <dbReference type="ARBA" id="ARBA00022679"/>
    </source>
</evidence>
<dbReference type="PANTHER" id="PTHR12526:SF510">
    <property type="entry name" value="D-INOSITOL 3-PHOSPHATE GLYCOSYLTRANSFERASE"/>
    <property type="match status" value="1"/>
</dbReference>
<sequence>MRVLLVQTALGLTPSSGGYKANFGLLQTLRGLGHDTAQICYAFGHEVDEYAQRAVEKGIDPNVTQTAIPMVDSQGIQHEVRVWTFTDEYNHDELTERMEKMVRLFTTSISSFHPTHVVFNDALTMKITANHPYREMFKRACVVHTAEQLPFGPFVAGVSGHCMSPAVEDRLLRDVDGVWSVSRAIQEYALKYGNLRTKFMVHSPNTYLDARTLALPRVRNNVDRDEVGMVNPCPPKGLSILLEVARRMPHVKFVTWISWGSQPEHIAALKALPNMSVEDTTENTDDIWDRIKVLLAPSVWHEAWGIVVTEAQLRGIPVVASNAGALPETKLGLPYCIPVNMVTGEHRDNDYVVPEQNIEPWVEALDILMGDREEYLALSSLTASKTIEWLRGLDERAHEKWLLTMTGDK</sequence>
<dbReference type="GO" id="GO:0016757">
    <property type="term" value="F:glycosyltransferase activity"/>
    <property type="evidence" value="ECO:0007669"/>
    <property type="project" value="UniProtKB-KW"/>
</dbReference>
<protein>
    <submittedName>
        <fullName evidence="3">Glycosyltransferase</fullName>
    </submittedName>
</protein>
<proteinExistence type="predicted"/>
<dbReference type="SUPFAM" id="SSF53756">
    <property type="entry name" value="UDP-Glycosyltransferase/glycogen phosphorylase"/>
    <property type="match status" value="1"/>
</dbReference>
<accession>A0AAN7AD16</accession>
<organism evidence="3 4">
    <name type="scientific">Podospora australis</name>
    <dbReference type="NCBI Taxonomy" id="1536484"/>
    <lineage>
        <taxon>Eukaryota</taxon>
        <taxon>Fungi</taxon>
        <taxon>Dikarya</taxon>
        <taxon>Ascomycota</taxon>
        <taxon>Pezizomycotina</taxon>
        <taxon>Sordariomycetes</taxon>
        <taxon>Sordariomycetidae</taxon>
        <taxon>Sordariales</taxon>
        <taxon>Podosporaceae</taxon>
        <taxon>Podospora</taxon>
    </lineage>
</organism>
<evidence type="ECO:0000313" key="3">
    <source>
        <dbReference type="EMBL" id="KAK4184101.1"/>
    </source>
</evidence>
<keyword evidence="1" id="KW-0328">Glycosyltransferase</keyword>
<dbReference type="Gene3D" id="3.40.50.2000">
    <property type="entry name" value="Glycogen Phosphorylase B"/>
    <property type="match status" value="1"/>
</dbReference>
<evidence type="ECO:0000256" key="1">
    <source>
        <dbReference type="ARBA" id="ARBA00022676"/>
    </source>
</evidence>
<evidence type="ECO:0000313" key="4">
    <source>
        <dbReference type="Proteomes" id="UP001302126"/>
    </source>
</evidence>
<dbReference type="PANTHER" id="PTHR12526">
    <property type="entry name" value="GLYCOSYLTRANSFERASE"/>
    <property type="match status" value="1"/>
</dbReference>
<dbReference type="Proteomes" id="UP001302126">
    <property type="component" value="Unassembled WGS sequence"/>
</dbReference>
<dbReference type="Pfam" id="PF13692">
    <property type="entry name" value="Glyco_trans_1_4"/>
    <property type="match status" value="1"/>
</dbReference>
<gene>
    <name evidence="3" type="ORF">QBC35DRAFT_541158</name>
</gene>
<reference evidence="3" key="1">
    <citation type="journal article" date="2023" name="Mol. Phylogenet. Evol.">
        <title>Genome-scale phylogeny and comparative genomics of the fungal order Sordariales.</title>
        <authorList>
            <person name="Hensen N."/>
            <person name="Bonometti L."/>
            <person name="Westerberg I."/>
            <person name="Brannstrom I.O."/>
            <person name="Guillou S."/>
            <person name="Cros-Aarteil S."/>
            <person name="Calhoun S."/>
            <person name="Haridas S."/>
            <person name="Kuo A."/>
            <person name="Mondo S."/>
            <person name="Pangilinan J."/>
            <person name="Riley R."/>
            <person name="LaButti K."/>
            <person name="Andreopoulos B."/>
            <person name="Lipzen A."/>
            <person name="Chen C."/>
            <person name="Yan M."/>
            <person name="Daum C."/>
            <person name="Ng V."/>
            <person name="Clum A."/>
            <person name="Steindorff A."/>
            <person name="Ohm R.A."/>
            <person name="Martin F."/>
            <person name="Silar P."/>
            <person name="Natvig D.O."/>
            <person name="Lalanne C."/>
            <person name="Gautier V."/>
            <person name="Ament-Velasquez S.L."/>
            <person name="Kruys A."/>
            <person name="Hutchinson M.I."/>
            <person name="Powell A.J."/>
            <person name="Barry K."/>
            <person name="Miller A.N."/>
            <person name="Grigoriev I.V."/>
            <person name="Debuchy R."/>
            <person name="Gladieux P."/>
            <person name="Hiltunen Thoren M."/>
            <person name="Johannesson H."/>
        </authorList>
    </citation>
    <scope>NUCLEOTIDE SEQUENCE</scope>
    <source>
        <strain evidence="3">PSN309</strain>
    </source>
</reference>
<name>A0AAN7AD16_9PEZI</name>
<dbReference type="AlphaFoldDB" id="A0AAN7AD16"/>